<name>A0A8T0PR09_PANVG</name>
<dbReference type="PANTHER" id="PTHR33074">
    <property type="entry name" value="EXPRESSED PROTEIN-RELATED"/>
    <property type="match status" value="1"/>
</dbReference>
<dbReference type="AlphaFoldDB" id="A0A8T0PR09"/>
<evidence type="ECO:0000313" key="3">
    <source>
        <dbReference type="EMBL" id="KAG2560564.1"/>
    </source>
</evidence>
<dbReference type="Pfam" id="PF07762">
    <property type="entry name" value="DUF1618"/>
    <property type="match status" value="1"/>
</dbReference>
<gene>
    <name evidence="3" type="ORF">PVAP13_8KG102912</name>
</gene>
<dbReference type="PANTHER" id="PTHR33074:SF124">
    <property type="entry name" value="DUF1618 DOMAIN-CONTAINING PROTEIN"/>
    <property type="match status" value="1"/>
</dbReference>
<dbReference type="EMBL" id="CM029051">
    <property type="protein sequence ID" value="KAG2560564.1"/>
    <property type="molecule type" value="Genomic_DNA"/>
</dbReference>
<evidence type="ECO:0000256" key="1">
    <source>
        <dbReference type="SAM" id="MobiDB-lite"/>
    </source>
</evidence>
<proteinExistence type="predicted"/>
<comment type="caution">
    <text evidence="3">The sequence shown here is derived from an EMBL/GenBank/DDBJ whole genome shotgun (WGS) entry which is preliminary data.</text>
</comment>
<sequence length="529" mass="57315">MELSEAPQPQPPSGSPAAAASYPPWVLLECRCGGAGDEDEGGDAWTAAACRTSAGDPIRAFVRVAAPPAESQVWLQVNDRSYAVVVAAHGDSVLIAVGFNQYERQPEYFVYSAGAGAAMPPSLRLLPPTSSHIEIEATGLIMLPAREDDDLVVASLDLVPSASDRGGGGAAAFELVLLRRGDWSVKRPAMVGGRDGKVLRQQMVAGGGLLCWVRRRCLIFCNVLDEAPVLRRVPFPPVEAEEGDHPLLYRGSTHDARIAADGTVRLVAVHPRCCCGGSGATHCRRSSNAYIIRTWTLRTDNMAWAMDGVLDATELWALDAAKALPRAQPAYPIIVSEDEPHLVFFIVCESFHTKKNAGDGTEWMILVDTRSKTIRSVRRYDRGCGYWRGRIFLPSGLSDYFNSSPRCSDVAAAASSVTKSRSSVVTVNEEQRLGEDDGRNLKAPAASAEETTILAVLQEIPGLAREDMLKAYSILSHDSNGRRFRSLLGLPVDLRKDWLLMEIKSSEACSVCNAADKVLRSASWFSALF</sequence>
<reference evidence="3" key="1">
    <citation type="submission" date="2020-05" db="EMBL/GenBank/DDBJ databases">
        <title>WGS assembly of Panicum virgatum.</title>
        <authorList>
            <person name="Lovell J.T."/>
            <person name="Jenkins J."/>
            <person name="Shu S."/>
            <person name="Juenger T.E."/>
            <person name="Schmutz J."/>
        </authorList>
    </citation>
    <scope>NUCLEOTIDE SEQUENCE</scope>
    <source>
        <strain evidence="3">AP13</strain>
    </source>
</reference>
<keyword evidence="4" id="KW-1185">Reference proteome</keyword>
<organism evidence="3 4">
    <name type="scientific">Panicum virgatum</name>
    <name type="common">Blackwell switchgrass</name>
    <dbReference type="NCBI Taxonomy" id="38727"/>
    <lineage>
        <taxon>Eukaryota</taxon>
        <taxon>Viridiplantae</taxon>
        <taxon>Streptophyta</taxon>
        <taxon>Embryophyta</taxon>
        <taxon>Tracheophyta</taxon>
        <taxon>Spermatophyta</taxon>
        <taxon>Magnoliopsida</taxon>
        <taxon>Liliopsida</taxon>
        <taxon>Poales</taxon>
        <taxon>Poaceae</taxon>
        <taxon>PACMAD clade</taxon>
        <taxon>Panicoideae</taxon>
        <taxon>Panicodae</taxon>
        <taxon>Paniceae</taxon>
        <taxon>Panicinae</taxon>
        <taxon>Panicum</taxon>
        <taxon>Panicum sect. Hiantes</taxon>
    </lineage>
</organism>
<evidence type="ECO:0000259" key="2">
    <source>
        <dbReference type="Pfam" id="PF07762"/>
    </source>
</evidence>
<accession>A0A8T0PR09</accession>
<feature type="region of interest" description="Disordered" evidence="1">
    <location>
        <begin position="1"/>
        <end position="20"/>
    </location>
</feature>
<dbReference type="Proteomes" id="UP000823388">
    <property type="component" value="Chromosome 8K"/>
</dbReference>
<protein>
    <recommendedName>
        <fullName evidence="2">DUF1618 domain-containing protein</fullName>
    </recommendedName>
</protein>
<dbReference type="InterPro" id="IPR011676">
    <property type="entry name" value="DUF1618"/>
</dbReference>
<evidence type="ECO:0000313" key="4">
    <source>
        <dbReference type="Proteomes" id="UP000823388"/>
    </source>
</evidence>
<feature type="domain" description="DUF1618" evidence="2">
    <location>
        <begin position="216"/>
        <end position="344"/>
    </location>
</feature>